<dbReference type="EMBL" id="BKCJ011162837">
    <property type="protein sequence ID" value="GFC96883.1"/>
    <property type="molecule type" value="Genomic_DNA"/>
</dbReference>
<sequence>GVPAESQPSKLVGSRGSSNRYFDFDKLAEITSTVTTNLNKVIDVNYY</sequence>
<feature type="non-terminal residue" evidence="1">
    <location>
        <position position="47"/>
    </location>
</feature>
<evidence type="ECO:0000313" key="1">
    <source>
        <dbReference type="EMBL" id="GFC96883.1"/>
    </source>
</evidence>
<comment type="caution">
    <text evidence="1">The sequence shown here is derived from an EMBL/GenBank/DDBJ whole genome shotgun (WGS) entry which is preliminary data.</text>
</comment>
<organism evidence="1">
    <name type="scientific">Tanacetum cinerariifolium</name>
    <name type="common">Dalmatian daisy</name>
    <name type="synonym">Chrysanthemum cinerariifolium</name>
    <dbReference type="NCBI Taxonomy" id="118510"/>
    <lineage>
        <taxon>Eukaryota</taxon>
        <taxon>Viridiplantae</taxon>
        <taxon>Streptophyta</taxon>
        <taxon>Embryophyta</taxon>
        <taxon>Tracheophyta</taxon>
        <taxon>Spermatophyta</taxon>
        <taxon>Magnoliopsida</taxon>
        <taxon>eudicotyledons</taxon>
        <taxon>Gunneridae</taxon>
        <taxon>Pentapetalae</taxon>
        <taxon>asterids</taxon>
        <taxon>campanulids</taxon>
        <taxon>Asterales</taxon>
        <taxon>Asteraceae</taxon>
        <taxon>Asteroideae</taxon>
        <taxon>Anthemideae</taxon>
        <taxon>Anthemidinae</taxon>
        <taxon>Tanacetum</taxon>
    </lineage>
</organism>
<feature type="non-terminal residue" evidence="1">
    <location>
        <position position="1"/>
    </location>
</feature>
<proteinExistence type="predicted"/>
<accession>A0A699SIL5</accession>
<reference evidence="1" key="1">
    <citation type="journal article" date="2019" name="Sci. Rep.">
        <title>Draft genome of Tanacetum cinerariifolium, the natural source of mosquito coil.</title>
        <authorList>
            <person name="Yamashiro T."/>
            <person name="Shiraishi A."/>
            <person name="Satake H."/>
            <person name="Nakayama K."/>
        </authorList>
    </citation>
    <scope>NUCLEOTIDE SEQUENCE</scope>
</reference>
<dbReference type="Gene3D" id="3.20.70.20">
    <property type="match status" value="1"/>
</dbReference>
<gene>
    <name evidence="1" type="ORF">Tci_868853</name>
</gene>
<dbReference type="AlphaFoldDB" id="A0A699SIL5"/>
<name>A0A699SIL5_TANCI</name>
<protein>
    <submittedName>
        <fullName evidence="1">Ribonucleoside-diphosphate reductase large subunit</fullName>
    </submittedName>
</protein>